<dbReference type="OMA" id="FAHTITI"/>
<dbReference type="Pfam" id="PF02535">
    <property type="entry name" value="Zip"/>
    <property type="match status" value="1"/>
</dbReference>
<reference evidence="6 7" key="1">
    <citation type="submission" date="2008-07" db="EMBL/GenBank/DDBJ databases">
        <authorList>
            <person name="El-Sayed N."/>
            <person name="Caler E."/>
            <person name="Inman J."/>
            <person name="Amedeo P."/>
            <person name="Hass B."/>
            <person name="Wortman J."/>
        </authorList>
    </citation>
    <scope>NUCLEOTIDE SEQUENCE [LARGE SCALE GENOMIC DNA]</scope>
    <source>
        <strain evidence="7">ATCC 50983 / TXsc</strain>
    </source>
</reference>
<evidence type="ECO:0000256" key="1">
    <source>
        <dbReference type="ARBA" id="ARBA00004141"/>
    </source>
</evidence>
<protein>
    <recommendedName>
        <fullName evidence="8">Zinc transporter</fullName>
    </recommendedName>
</protein>
<organism evidence="7">
    <name type="scientific">Perkinsus marinus (strain ATCC 50983 / TXsc)</name>
    <dbReference type="NCBI Taxonomy" id="423536"/>
    <lineage>
        <taxon>Eukaryota</taxon>
        <taxon>Sar</taxon>
        <taxon>Alveolata</taxon>
        <taxon>Perkinsozoa</taxon>
        <taxon>Perkinsea</taxon>
        <taxon>Perkinsida</taxon>
        <taxon>Perkinsidae</taxon>
        <taxon>Perkinsus</taxon>
    </lineage>
</organism>
<dbReference type="GeneID" id="9045935"/>
<feature type="transmembrane region" description="Helical" evidence="5">
    <location>
        <begin position="362"/>
        <end position="378"/>
    </location>
</feature>
<dbReference type="PANTHER" id="PTHR11040">
    <property type="entry name" value="ZINC/IRON TRANSPORTER"/>
    <property type="match status" value="1"/>
</dbReference>
<evidence type="ECO:0000256" key="3">
    <source>
        <dbReference type="ARBA" id="ARBA00022989"/>
    </source>
</evidence>
<proteinExistence type="predicted"/>
<feature type="transmembrane region" description="Helical" evidence="5">
    <location>
        <begin position="293"/>
        <end position="315"/>
    </location>
</feature>
<dbReference type="OrthoDB" id="448280at2759"/>
<feature type="transmembrane region" description="Helical" evidence="5">
    <location>
        <begin position="34"/>
        <end position="54"/>
    </location>
</feature>
<sequence>MSLHSVKLLAIVAAALVALLGLWAAKEVGKIKRPLLFSVSQAFTAGVLFAAGLCHMLPDAVGDLIGIYVDHNPQFGALIACTWAAVAFLLLLSIEEMVSALLPASTAVPHSEAACVTYRTQFPILPRKELVGPHGCCEEADPDSCCEAIENRNAQEKDGLIDPLLPRYHNECCPVHEHDHVHHHHHHHTHSIHSIDEADPEQPLLLLQQQHHHHHHVELKHAPLKAGPCAEIGAMTLFIALSFHSVMEGLGVGSATHSWEVIPVLTAILAHKALAAFALGCSLVESTVSGRRFFVYSLIFAAGTPVGALLGNIGISSGKSVHAAAVFTATCKALASGTFLQVSSMEIIPQVFASAEGRFSKLTAILVGFGAMATLAVWI</sequence>
<dbReference type="GO" id="GO:0005385">
    <property type="term" value="F:zinc ion transmembrane transporter activity"/>
    <property type="evidence" value="ECO:0007669"/>
    <property type="project" value="TreeGrafter"/>
</dbReference>
<evidence type="ECO:0000313" key="7">
    <source>
        <dbReference type="Proteomes" id="UP000007800"/>
    </source>
</evidence>
<dbReference type="RefSeq" id="XP_002782952.1">
    <property type="nucleotide sequence ID" value="XM_002782906.1"/>
</dbReference>
<dbReference type="Proteomes" id="UP000007800">
    <property type="component" value="Unassembled WGS sequence"/>
</dbReference>
<evidence type="ECO:0008006" key="8">
    <source>
        <dbReference type="Google" id="ProtNLM"/>
    </source>
</evidence>
<keyword evidence="4 5" id="KW-0472">Membrane</keyword>
<dbReference type="PANTHER" id="PTHR11040:SF140">
    <property type="entry name" value="ZRT (ZRT), IRT- (IRT-) LIKE PROTEIN TRANSPORTER"/>
    <property type="match status" value="1"/>
</dbReference>
<evidence type="ECO:0000256" key="4">
    <source>
        <dbReference type="ARBA" id="ARBA00023136"/>
    </source>
</evidence>
<feature type="transmembrane region" description="Helical" evidence="5">
    <location>
        <begin position="261"/>
        <end position="281"/>
    </location>
</feature>
<keyword evidence="3 5" id="KW-1133">Transmembrane helix</keyword>
<gene>
    <name evidence="6" type="ORF">Pmar_PMAR015280</name>
</gene>
<evidence type="ECO:0000313" key="6">
    <source>
        <dbReference type="EMBL" id="EER14748.1"/>
    </source>
</evidence>
<dbReference type="GO" id="GO:0016020">
    <property type="term" value="C:membrane"/>
    <property type="evidence" value="ECO:0007669"/>
    <property type="project" value="UniProtKB-SubCell"/>
</dbReference>
<evidence type="ECO:0000256" key="5">
    <source>
        <dbReference type="SAM" id="Phobius"/>
    </source>
</evidence>
<accession>C5KL75</accession>
<evidence type="ECO:0000256" key="2">
    <source>
        <dbReference type="ARBA" id="ARBA00022692"/>
    </source>
</evidence>
<keyword evidence="2 5" id="KW-0812">Transmembrane</keyword>
<keyword evidence="7" id="KW-1185">Reference proteome</keyword>
<dbReference type="InParanoid" id="C5KL75"/>
<dbReference type="EMBL" id="GG673921">
    <property type="protein sequence ID" value="EER14748.1"/>
    <property type="molecule type" value="Genomic_DNA"/>
</dbReference>
<name>C5KL75_PERM5</name>
<dbReference type="InterPro" id="IPR003689">
    <property type="entry name" value="ZIP"/>
</dbReference>
<dbReference type="AlphaFoldDB" id="C5KL75"/>
<feature type="transmembrane region" description="Helical" evidence="5">
    <location>
        <begin position="75"/>
        <end position="94"/>
    </location>
</feature>
<comment type="subcellular location">
    <subcellularLocation>
        <location evidence="1">Membrane</location>
        <topology evidence="1">Multi-pass membrane protein</topology>
    </subcellularLocation>
</comment>